<dbReference type="EMBL" id="KB908548">
    <property type="protein sequence ID" value="EOA88187.1"/>
    <property type="molecule type" value="Genomic_DNA"/>
</dbReference>
<dbReference type="Proteomes" id="UP000016935">
    <property type="component" value="Unassembled WGS sequence"/>
</dbReference>
<dbReference type="AlphaFoldDB" id="R0KJM9"/>
<gene>
    <name evidence="2" type="ORF">SETTUDRAFT_27641</name>
</gene>
<sequence length="90" mass="9634">MVRLLSIATGFLALFTAAEACSGWYQCKNSDGSHCCVVDSSSGPDSCPQYCSGGADWPPECIGQITGNSRHPCVTSSSIYLIEYKLTEFL</sequence>
<reference evidence="2 3" key="2">
    <citation type="journal article" date="2013" name="PLoS Genet.">
        <title>Comparative genome structure, secondary metabolite, and effector coding capacity across Cochliobolus pathogens.</title>
        <authorList>
            <person name="Condon B.J."/>
            <person name="Leng Y."/>
            <person name="Wu D."/>
            <person name="Bushley K.E."/>
            <person name="Ohm R.A."/>
            <person name="Otillar R."/>
            <person name="Martin J."/>
            <person name="Schackwitz W."/>
            <person name="Grimwood J."/>
            <person name="MohdZainudin N."/>
            <person name="Xue C."/>
            <person name="Wang R."/>
            <person name="Manning V.A."/>
            <person name="Dhillon B."/>
            <person name="Tu Z.J."/>
            <person name="Steffenson B.J."/>
            <person name="Salamov A."/>
            <person name="Sun H."/>
            <person name="Lowry S."/>
            <person name="LaButti K."/>
            <person name="Han J."/>
            <person name="Copeland A."/>
            <person name="Lindquist E."/>
            <person name="Barry K."/>
            <person name="Schmutz J."/>
            <person name="Baker S.E."/>
            <person name="Ciuffetti L.M."/>
            <person name="Grigoriev I.V."/>
            <person name="Zhong S."/>
            <person name="Turgeon B.G."/>
        </authorList>
    </citation>
    <scope>NUCLEOTIDE SEQUENCE [LARGE SCALE GENOMIC DNA]</scope>
    <source>
        <strain evidence="3">28A</strain>
    </source>
</reference>
<dbReference type="GeneID" id="19403155"/>
<keyword evidence="3" id="KW-1185">Reference proteome</keyword>
<evidence type="ECO:0000313" key="2">
    <source>
        <dbReference type="EMBL" id="EOA88187.1"/>
    </source>
</evidence>
<evidence type="ECO:0000256" key="1">
    <source>
        <dbReference type="SAM" id="SignalP"/>
    </source>
</evidence>
<protein>
    <submittedName>
        <fullName evidence="2">Uncharacterized protein</fullName>
    </submittedName>
</protein>
<evidence type="ECO:0000313" key="3">
    <source>
        <dbReference type="Proteomes" id="UP000016935"/>
    </source>
</evidence>
<reference evidence="2 3" key="1">
    <citation type="journal article" date="2012" name="PLoS Pathog.">
        <title>Diverse lifestyles and strategies of plant pathogenesis encoded in the genomes of eighteen Dothideomycetes fungi.</title>
        <authorList>
            <person name="Ohm R.A."/>
            <person name="Feau N."/>
            <person name="Henrissat B."/>
            <person name="Schoch C.L."/>
            <person name="Horwitz B.A."/>
            <person name="Barry K.W."/>
            <person name="Condon B.J."/>
            <person name="Copeland A.C."/>
            <person name="Dhillon B."/>
            <person name="Glaser F."/>
            <person name="Hesse C.N."/>
            <person name="Kosti I."/>
            <person name="LaButti K."/>
            <person name="Lindquist E.A."/>
            <person name="Lucas S."/>
            <person name="Salamov A.A."/>
            <person name="Bradshaw R.E."/>
            <person name="Ciuffetti L."/>
            <person name="Hamelin R.C."/>
            <person name="Kema G.H.J."/>
            <person name="Lawrence C."/>
            <person name="Scott J.A."/>
            <person name="Spatafora J.W."/>
            <person name="Turgeon B.G."/>
            <person name="de Wit P.J.G.M."/>
            <person name="Zhong S."/>
            <person name="Goodwin S.B."/>
            <person name="Grigoriev I.V."/>
        </authorList>
    </citation>
    <scope>NUCLEOTIDE SEQUENCE [LARGE SCALE GENOMIC DNA]</scope>
    <source>
        <strain evidence="3">28A</strain>
    </source>
</reference>
<dbReference type="RefSeq" id="XP_008024059.1">
    <property type="nucleotide sequence ID" value="XM_008025868.1"/>
</dbReference>
<name>R0KJM9_EXST2</name>
<feature type="chain" id="PRO_5004344025" evidence="1">
    <location>
        <begin position="21"/>
        <end position="90"/>
    </location>
</feature>
<organism evidence="2 3">
    <name type="scientific">Exserohilum turcicum (strain 28A)</name>
    <name type="common">Northern leaf blight fungus</name>
    <name type="synonym">Setosphaeria turcica</name>
    <dbReference type="NCBI Taxonomy" id="671987"/>
    <lineage>
        <taxon>Eukaryota</taxon>
        <taxon>Fungi</taxon>
        <taxon>Dikarya</taxon>
        <taxon>Ascomycota</taxon>
        <taxon>Pezizomycotina</taxon>
        <taxon>Dothideomycetes</taxon>
        <taxon>Pleosporomycetidae</taxon>
        <taxon>Pleosporales</taxon>
        <taxon>Pleosporineae</taxon>
        <taxon>Pleosporaceae</taxon>
        <taxon>Exserohilum</taxon>
    </lineage>
</organism>
<feature type="signal peptide" evidence="1">
    <location>
        <begin position="1"/>
        <end position="20"/>
    </location>
</feature>
<accession>R0KJM9</accession>
<dbReference type="OrthoDB" id="4955186at2759"/>
<keyword evidence="1" id="KW-0732">Signal</keyword>
<dbReference type="HOGENOM" id="CLU_2670871_0_0_1"/>
<proteinExistence type="predicted"/>